<evidence type="ECO:0000313" key="3">
    <source>
        <dbReference type="Proteomes" id="UP001224674"/>
    </source>
</evidence>
<reference evidence="2 3" key="1">
    <citation type="submission" date="2023-03" db="EMBL/GenBank/DDBJ databases">
        <title>Complete genome sequences of several Auritidibacter ignavus strains isolated from ear infections.</title>
        <authorList>
            <person name="Baehr T."/>
            <person name="Baumhoegger A.M."/>
        </authorList>
    </citation>
    <scope>NUCLEOTIDE SEQUENCE [LARGE SCALE GENOMIC DNA]</scope>
    <source>
        <strain evidence="2 3">BABAE-6</strain>
    </source>
</reference>
<dbReference type="Proteomes" id="UP001224674">
    <property type="component" value="Chromosome"/>
</dbReference>
<feature type="region of interest" description="Disordered" evidence="1">
    <location>
        <begin position="44"/>
        <end position="66"/>
    </location>
</feature>
<name>A0AAJ6AFC5_9MICC</name>
<keyword evidence="3" id="KW-1185">Reference proteome</keyword>
<organism evidence="2 3">
    <name type="scientific">Auritidibacter ignavus</name>
    <dbReference type="NCBI Taxonomy" id="678932"/>
    <lineage>
        <taxon>Bacteria</taxon>
        <taxon>Bacillati</taxon>
        <taxon>Actinomycetota</taxon>
        <taxon>Actinomycetes</taxon>
        <taxon>Micrococcales</taxon>
        <taxon>Micrococcaceae</taxon>
        <taxon>Auritidibacter</taxon>
    </lineage>
</organism>
<dbReference type="RefSeq" id="WP_279674446.1">
    <property type="nucleotide sequence ID" value="NZ_CP122566.1"/>
</dbReference>
<evidence type="ECO:0000256" key="1">
    <source>
        <dbReference type="SAM" id="MobiDB-lite"/>
    </source>
</evidence>
<proteinExistence type="predicted"/>
<gene>
    <name evidence="2" type="ORF">QDX21_07840</name>
</gene>
<evidence type="ECO:0000313" key="2">
    <source>
        <dbReference type="EMBL" id="WGH92241.1"/>
    </source>
</evidence>
<dbReference type="EMBL" id="CP122566">
    <property type="protein sequence ID" value="WGH92241.1"/>
    <property type="molecule type" value="Genomic_DNA"/>
</dbReference>
<feature type="compositionally biased region" description="Polar residues" evidence="1">
    <location>
        <begin position="45"/>
        <end position="58"/>
    </location>
</feature>
<dbReference type="AlphaFoldDB" id="A0AAJ6AFC5"/>
<accession>A0AAJ6AFC5</accession>
<sequence length="66" mass="6716">MSKASKNVVGLVPSLRRRSVAAFAAFALLGGGVVCGVARADVASADQNQPSDTSNTGDESPLRLVE</sequence>
<protein>
    <submittedName>
        <fullName evidence="2">Uncharacterized protein</fullName>
    </submittedName>
</protein>